<dbReference type="InterPro" id="IPR029039">
    <property type="entry name" value="Flavoprotein-like_sf"/>
</dbReference>
<name>A0A7Y9FPK4_9SPHN</name>
<evidence type="ECO:0000259" key="1">
    <source>
        <dbReference type="Pfam" id="PF02525"/>
    </source>
</evidence>
<dbReference type="InterPro" id="IPR003680">
    <property type="entry name" value="Flavodoxin_fold"/>
</dbReference>
<proteinExistence type="predicted"/>
<protein>
    <submittedName>
        <fullName evidence="2">Putative NADPH-quinone reductase</fullName>
    </submittedName>
</protein>
<keyword evidence="3" id="KW-1185">Reference proteome</keyword>
<dbReference type="Proteomes" id="UP000517753">
    <property type="component" value="Unassembled WGS sequence"/>
</dbReference>
<comment type="caution">
    <text evidence="2">The sequence shown here is derived from an EMBL/GenBank/DDBJ whole genome shotgun (WGS) entry which is preliminary data.</text>
</comment>
<evidence type="ECO:0000313" key="2">
    <source>
        <dbReference type="EMBL" id="NYD91118.1"/>
    </source>
</evidence>
<gene>
    <name evidence="2" type="ORF">HD841_002925</name>
</gene>
<accession>A0A7Y9FPK4</accession>
<reference evidence="2 3" key="1">
    <citation type="submission" date="2020-08" db="EMBL/GenBank/DDBJ databases">
        <title>The Agave Microbiome: Exploring the role of microbial communities in plant adaptations to desert environments.</title>
        <authorList>
            <person name="Partida-Martinez L.P."/>
        </authorList>
    </citation>
    <scope>NUCLEOTIDE SEQUENCE [LARGE SCALE GENOMIC DNA]</scope>
    <source>
        <strain evidence="2 3">AS2.3</strain>
    </source>
</reference>
<dbReference type="Gene3D" id="3.40.50.360">
    <property type="match status" value="1"/>
</dbReference>
<dbReference type="EMBL" id="JACCBY010000004">
    <property type="protein sequence ID" value="NYD91118.1"/>
    <property type="molecule type" value="Genomic_DNA"/>
</dbReference>
<dbReference type="Pfam" id="PF02525">
    <property type="entry name" value="Flavodoxin_2"/>
    <property type="match status" value="1"/>
</dbReference>
<organism evidence="2 3">
    <name type="scientific">Sphingomonas melonis</name>
    <dbReference type="NCBI Taxonomy" id="152682"/>
    <lineage>
        <taxon>Bacteria</taxon>
        <taxon>Pseudomonadati</taxon>
        <taxon>Pseudomonadota</taxon>
        <taxon>Alphaproteobacteria</taxon>
        <taxon>Sphingomonadales</taxon>
        <taxon>Sphingomonadaceae</taxon>
        <taxon>Sphingomonas</taxon>
    </lineage>
</organism>
<feature type="domain" description="Flavodoxin-like fold" evidence="1">
    <location>
        <begin position="1"/>
        <end position="92"/>
    </location>
</feature>
<sequence>MLKGYVDRVLGANHSFRKIAANTGQPALVGKPLLSFSTSGLPAAWLHDHGQDGALRAILDVYLWRALGMRQSEHVALDEIMPNMSTQHAASQLHRVRTTAARTCNMLARIQPARWEA</sequence>
<dbReference type="AlphaFoldDB" id="A0A7Y9FPK4"/>
<dbReference type="SUPFAM" id="SSF52218">
    <property type="entry name" value="Flavoproteins"/>
    <property type="match status" value="1"/>
</dbReference>
<evidence type="ECO:0000313" key="3">
    <source>
        <dbReference type="Proteomes" id="UP000517753"/>
    </source>
</evidence>